<dbReference type="GO" id="GO:1990904">
    <property type="term" value="C:ribonucleoprotein complex"/>
    <property type="evidence" value="ECO:0007669"/>
    <property type="project" value="UniProtKB-KW"/>
</dbReference>
<evidence type="ECO:0000256" key="4">
    <source>
        <dbReference type="ARBA" id="ARBA00022980"/>
    </source>
</evidence>
<proteinExistence type="inferred from homology"/>
<evidence type="ECO:0000256" key="6">
    <source>
        <dbReference type="ARBA" id="ARBA00023274"/>
    </source>
</evidence>
<comment type="caution">
    <text evidence="10">The sequence shown here is derived from an EMBL/GenBank/DDBJ whole genome shotgun (WGS) entry which is preliminary data.</text>
</comment>
<dbReference type="AlphaFoldDB" id="A0ABD0JCG3"/>
<feature type="region of interest" description="Disordered" evidence="9">
    <location>
        <begin position="107"/>
        <end position="147"/>
    </location>
</feature>
<reference evidence="10 11" key="1">
    <citation type="journal article" date="2023" name="Sci. Data">
        <title>Genome assembly of the Korean intertidal mud-creeper Batillaria attramentaria.</title>
        <authorList>
            <person name="Patra A.K."/>
            <person name="Ho P.T."/>
            <person name="Jun S."/>
            <person name="Lee S.J."/>
            <person name="Kim Y."/>
            <person name="Won Y.J."/>
        </authorList>
    </citation>
    <scope>NUCLEOTIDE SEQUENCE [LARGE SCALE GENOMIC DNA]</scope>
    <source>
        <strain evidence="10">Wonlab-2016</strain>
    </source>
</reference>
<protein>
    <recommendedName>
        <fullName evidence="7">Large ribosomal subunit protein mL52</fullName>
    </recommendedName>
    <alternativeName>
        <fullName evidence="8">39S ribosomal protein L52, mitochondrial</fullName>
    </alternativeName>
</protein>
<evidence type="ECO:0000313" key="10">
    <source>
        <dbReference type="EMBL" id="KAK7469854.1"/>
    </source>
</evidence>
<dbReference type="Proteomes" id="UP001519460">
    <property type="component" value="Unassembled WGS sequence"/>
</dbReference>
<keyword evidence="5" id="KW-0496">Mitochondrion</keyword>
<keyword evidence="4" id="KW-0689">Ribosomal protein</keyword>
<evidence type="ECO:0000256" key="9">
    <source>
        <dbReference type="SAM" id="MobiDB-lite"/>
    </source>
</evidence>
<keyword evidence="6" id="KW-0687">Ribonucleoprotein</keyword>
<sequence>MLILGASIHNLQKVHSKLNHSTAIFFNAAYNEQRQLRLLFGAFQAPRPKSSAREKSLRLEAITLPKMACSRCSLLLARVPDVSVLVNRTLCTSTSLYTSKNKPPPPLRKWGLERFPRDPTNKTGPLTDLPDYTYLDGRPTPLNKGQLKRKKENYELAKRIVTLVQEMEGAKEKYARKQQEEVARREAILAAKLKQKSDEL</sequence>
<comment type="similarity">
    <text evidence="2">Belongs to the mitochondrion-specific ribosomal protein mL52 family.</text>
</comment>
<evidence type="ECO:0000256" key="5">
    <source>
        <dbReference type="ARBA" id="ARBA00023128"/>
    </source>
</evidence>
<evidence type="ECO:0000256" key="8">
    <source>
        <dbReference type="ARBA" id="ARBA00035425"/>
    </source>
</evidence>
<name>A0ABD0JCG3_9CAEN</name>
<dbReference type="GO" id="GO:0005840">
    <property type="term" value="C:ribosome"/>
    <property type="evidence" value="ECO:0007669"/>
    <property type="project" value="UniProtKB-KW"/>
</dbReference>
<feature type="compositionally biased region" description="Basic and acidic residues" evidence="9">
    <location>
        <begin position="110"/>
        <end position="120"/>
    </location>
</feature>
<keyword evidence="11" id="KW-1185">Reference proteome</keyword>
<accession>A0ABD0JCG3</accession>
<evidence type="ECO:0000256" key="1">
    <source>
        <dbReference type="ARBA" id="ARBA00004173"/>
    </source>
</evidence>
<dbReference type="EMBL" id="JACVVK020000501">
    <property type="protein sequence ID" value="KAK7469854.1"/>
    <property type="molecule type" value="Genomic_DNA"/>
</dbReference>
<dbReference type="PANTHER" id="PTHR34090">
    <property type="entry name" value="39S RIBOSOMAL PROTEIN L52, MITOCHONDRIAL"/>
    <property type="match status" value="1"/>
</dbReference>
<organism evidence="10 11">
    <name type="scientific">Batillaria attramentaria</name>
    <dbReference type="NCBI Taxonomy" id="370345"/>
    <lineage>
        <taxon>Eukaryota</taxon>
        <taxon>Metazoa</taxon>
        <taxon>Spiralia</taxon>
        <taxon>Lophotrochozoa</taxon>
        <taxon>Mollusca</taxon>
        <taxon>Gastropoda</taxon>
        <taxon>Caenogastropoda</taxon>
        <taxon>Sorbeoconcha</taxon>
        <taxon>Cerithioidea</taxon>
        <taxon>Batillariidae</taxon>
        <taxon>Batillaria</taxon>
    </lineage>
</organism>
<evidence type="ECO:0000256" key="3">
    <source>
        <dbReference type="ARBA" id="ARBA00022946"/>
    </source>
</evidence>
<dbReference type="PANTHER" id="PTHR34090:SF1">
    <property type="entry name" value="LARGE RIBOSOMAL SUBUNIT PROTEIN ML52"/>
    <property type="match status" value="1"/>
</dbReference>
<dbReference type="InterPro" id="IPR034596">
    <property type="entry name" value="Ribosomal_mL52"/>
</dbReference>
<evidence type="ECO:0000256" key="7">
    <source>
        <dbReference type="ARBA" id="ARBA00035181"/>
    </source>
</evidence>
<gene>
    <name evidence="10" type="ORF">BaRGS_00036132</name>
</gene>
<comment type="subcellular location">
    <subcellularLocation>
        <location evidence="1">Mitochondrion</location>
    </subcellularLocation>
</comment>
<dbReference type="GO" id="GO:0005739">
    <property type="term" value="C:mitochondrion"/>
    <property type="evidence" value="ECO:0007669"/>
    <property type="project" value="UniProtKB-SubCell"/>
</dbReference>
<dbReference type="Pfam" id="PF18699">
    <property type="entry name" value="MRPL52"/>
    <property type="match status" value="1"/>
</dbReference>
<keyword evidence="3" id="KW-0809">Transit peptide</keyword>
<evidence type="ECO:0000313" key="11">
    <source>
        <dbReference type="Proteomes" id="UP001519460"/>
    </source>
</evidence>
<evidence type="ECO:0000256" key="2">
    <source>
        <dbReference type="ARBA" id="ARBA00007232"/>
    </source>
</evidence>